<keyword evidence="5 6" id="KW-0413">Isomerase</keyword>
<feature type="signal peptide" evidence="7">
    <location>
        <begin position="1"/>
        <end position="26"/>
    </location>
</feature>
<evidence type="ECO:0000256" key="4">
    <source>
        <dbReference type="ARBA" id="ARBA00023110"/>
    </source>
</evidence>
<sequence>MEKQFIKITLFLVIVLLLGACNSTNDSEGSSEEIVFPTFDKEKIESIDKVAEFEGGVVTGKEFANHLAIEGFFNPDAALEDDTYQSEALQYLVMEKKLSNEVEDRTWAEEQAALVWKQIEQTYDNKTRNNAYEALGITEEEIKNYIVNFYVVQDYFQEDITEGEISDYYEEIKNDLTTASFRHILVSTQEVDEEGNTVEKRTDEEALAIIEEIQTKLEEGQDFETLANDYNEDPGSAETNGLYEEVAVSTLDENFMQAVLQQEKDKIGEPVKTNYGYHLVQVHDLQTKSLSDVQDAIKQQLANDYANEYLAETVPNLITKVDESISL</sequence>
<dbReference type="EMBL" id="JACHGH010000006">
    <property type="protein sequence ID" value="MBB6453838.1"/>
    <property type="molecule type" value="Genomic_DNA"/>
</dbReference>
<proteinExistence type="predicted"/>
<keyword evidence="10" id="KW-1185">Reference proteome</keyword>
<dbReference type="PROSITE" id="PS50198">
    <property type="entry name" value="PPIC_PPIASE_2"/>
    <property type="match status" value="1"/>
</dbReference>
<evidence type="ECO:0000313" key="10">
    <source>
        <dbReference type="Proteomes" id="UP000581688"/>
    </source>
</evidence>
<feature type="chain" id="PRO_5038993570" description="peptidylprolyl isomerase" evidence="7">
    <location>
        <begin position="27"/>
        <end position="327"/>
    </location>
</feature>
<evidence type="ECO:0000256" key="6">
    <source>
        <dbReference type="PROSITE-ProRule" id="PRU00278"/>
    </source>
</evidence>
<dbReference type="PROSITE" id="PS51257">
    <property type="entry name" value="PROKAR_LIPOPROTEIN"/>
    <property type="match status" value="1"/>
</dbReference>
<evidence type="ECO:0000256" key="1">
    <source>
        <dbReference type="ARBA" id="ARBA00000971"/>
    </source>
</evidence>
<dbReference type="PANTHER" id="PTHR47245:SF1">
    <property type="entry name" value="FOLDASE PROTEIN PRSA"/>
    <property type="match status" value="1"/>
</dbReference>
<reference evidence="9 10" key="1">
    <citation type="submission" date="2020-08" db="EMBL/GenBank/DDBJ databases">
        <title>Genomic Encyclopedia of Type Strains, Phase IV (KMG-IV): sequencing the most valuable type-strain genomes for metagenomic binning, comparative biology and taxonomic classification.</title>
        <authorList>
            <person name="Goeker M."/>
        </authorList>
    </citation>
    <scope>NUCLEOTIDE SEQUENCE [LARGE SCALE GENOMIC DNA]</scope>
    <source>
        <strain evidence="9 10">DSM 19612</strain>
    </source>
</reference>
<evidence type="ECO:0000256" key="2">
    <source>
        <dbReference type="ARBA" id="ARBA00013194"/>
    </source>
</evidence>
<dbReference type="InterPro" id="IPR000297">
    <property type="entry name" value="PPIase_PpiC"/>
</dbReference>
<accession>A0A841Q608</accession>
<dbReference type="RefSeq" id="WP_174496617.1">
    <property type="nucleotide sequence ID" value="NZ_CADDWK010000008.1"/>
</dbReference>
<dbReference type="SUPFAM" id="SSF109998">
    <property type="entry name" value="Triger factor/SurA peptide-binding domain-like"/>
    <property type="match status" value="1"/>
</dbReference>
<dbReference type="AlphaFoldDB" id="A0A841Q608"/>
<dbReference type="EC" id="5.2.1.8" evidence="2"/>
<dbReference type="Pfam" id="PF00639">
    <property type="entry name" value="Rotamase"/>
    <property type="match status" value="1"/>
</dbReference>
<dbReference type="Gene3D" id="3.10.50.40">
    <property type="match status" value="1"/>
</dbReference>
<name>A0A841Q608_9BACI</name>
<keyword evidence="4 6" id="KW-0697">Rotamase</keyword>
<evidence type="ECO:0000256" key="7">
    <source>
        <dbReference type="SAM" id="SignalP"/>
    </source>
</evidence>
<dbReference type="SUPFAM" id="SSF54534">
    <property type="entry name" value="FKBP-like"/>
    <property type="match status" value="1"/>
</dbReference>
<dbReference type="Proteomes" id="UP000581688">
    <property type="component" value="Unassembled WGS sequence"/>
</dbReference>
<organism evidence="9 10">
    <name type="scientific">Salirhabdus euzebyi</name>
    <dbReference type="NCBI Taxonomy" id="394506"/>
    <lineage>
        <taxon>Bacteria</taxon>
        <taxon>Bacillati</taxon>
        <taxon>Bacillota</taxon>
        <taxon>Bacilli</taxon>
        <taxon>Bacillales</taxon>
        <taxon>Bacillaceae</taxon>
        <taxon>Salirhabdus</taxon>
    </lineage>
</organism>
<gene>
    <name evidence="9" type="ORF">HNQ94_002289</name>
</gene>
<dbReference type="InterPro" id="IPR046357">
    <property type="entry name" value="PPIase_dom_sf"/>
</dbReference>
<comment type="catalytic activity">
    <reaction evidence="1">
        <text>[protein]-peptidylproline (omega=180) = [protein]-peptidylproline (omega=0)</text>
        <dbReference type="Rhea" id="RHEA:16237"/>
        <dbReference type="Rhea" id="RHEA-COMP:10747"/>
        <dbReference type="Rhea" id="RHEA-COMP:10748"/>
        <dbReference type="ChEBI" id="CHEBI:83833"/>
        <dbReference type="ChEBI" id="CHEBI:83834"/>
        <dbReference type="EC" id="5.2.1.8"/>
    </reaction>
</comment>
<dbReference type="InterPro" id="IPR027304">
    <property type="entry name" value="Trigger_fact/SurA_dom_sf"/>
</dbReference>
<dbReference type="PANTHER" id="PTHR47245">
    <property type="entry name" value="PEPTIDYLPROLYL ISOMERASE"/>
    <property type="match status" value="1"/>
</dbReference>
<dbReference type="InterPro" id="IPR050245">
    <property type="entry name" value="PrsA_foldase"/>
</dbReference>
<evidence type="ECO:0000259" key="8">
    <source>
        <dbReference type="PROSITE" id="PS50198"/>
    </source>
</evidence>
<feature type="domain" description="PpiC" evidence="8">
    <location>
        <begin position="176"/>
        <end position="284"/>
    </location>
</feature>
<evidence type="ECO:0000256" key="3">
    <source>
        <dbReference type="ARBA" id="ARBA00022729"/>
    </source>
</evidence>
<evidence type="ECO:0000313" key="9">
    <source>
        <dbReference type="EMBL" id="MBB6453838.1"/>
    </source>
</evidence>
<evidence type="ECO:0000256" key="5">
    <source>
        <dbReference type="ARBA" id="ARBA00023235"/>
    </source>
</evidence>
<keyword evidence="3 7" id="KW-0732">Signal</keyword>
<dbReference type="GO" id="GO:0003755">
    <property type="term" value="F:peptidyl-prolyl cis-trans isomerase activity"/>
    <property type="evidence" value="ECO:0007669"/>
    <property type="project" value="UniProtKB-KW"/>
</dbReference>
<comment type="caution">
    <text evidence="9">The sequence shown here is derived from an EMBL/GenBank/DDBJ whole genome shotgun (WGS) entry which is preliminary data.</text>
</comment>
<protein>
    <recommendedName>
        <fullName evidence="2">peptidylprolyl isomerase</fullName>
        <ecNumber evidence="2">5.2.1.8</ecNumber>
    </recommendedName>
</protein>